<sequence length="108" mass="11414">MAGQTAIAVWFVAFSLVALMLGRHASGRTLMVVEQCAMASVAVGLPLAVCLPSSAYVVKFAVMLALSLCMFVVGVARGPRRCLWFGLIAAALACGVVAFQYMLMEIAR</sequence>
<dbReference type="AlphaFoldDB" id="A0A2S7BWF9"/>
<name>A0A2S7BWF9_9XANT</name>
<protein>
    <submittedName>
        <fullName evidence="2">Uncharacterized protein</fullName>
    </submittedName>
</protein>
<evidence type="ECO:0000313" key="3">
    <source>
        <dbReference type="Proteomes" id="UP000238908"/>
    </source>
</evidence>
<dbReference type="Proteomes" id="UP000238908">
    <property type="component" value="Unassembled WGS sequence"/>
</dbReference>
<evidence type="ECO:0000313" key="2">
    <source>
        <dbReference type="EMBL" id="PPU49934.1"/>
    </source>
</evidence>
<keyword evidence="1" id="KW-0472">Membrane</keyword>
<keyword evidence="1" id="KW-0812">Transmembrane</keyword>
<feature type="transmembrane region" description="Helical" evidence="1">
    <location>
        <begin position="83"/>
        <end position="103"/>
    </location>
</feature>
<proteinExistence type="predicted"/>
<organism evidence="2 3">
    <name type="scientific">Xanthomonas dyei</name>
    <dbReference type="NCBI Taxonomy" id="743699"/>
    <lineage>
        <taxon>Bacteria</taxon>
        <taxon>Pseudomonadati</taxon>
        <taxon>Pseudomonadota</taxon>
        <taxon>Gammaproteobacteria</taxon>
        <taxon>Lysobacterales</taxon>
        <taxon>Lysobacteraceae</taxon>
        <taxon>Xanthomonas</taxon>
    </lineage>
</organism>
<reference evidence="2 3" key="1">
    <citation type="submission" date="2016-08" db="EMBL/GenBank/DDBJ databases">
        <authorList>
            <person name="Seilhamer J.J."/>
        </authorList>
    </citation>
    <scope>NUCLEOTIDE SEQUENCE [LARGE SCALE GENOMIC DNA]</scope>
    <source>
        <strain evidence="2 3">CFBP7245</strain>
    </source>
</reference>
<evidence type="ECO:0000256" key="1">
    <source>
        <dbReference type="SAM" id="Phobius"/>
    </source>
</evidence>
<feature type="transmembrane region" description="Helical" evidence="1">
    <location>
        <begin position="55"/>
        <end position="76"/>
    </location>
</feature>
<feature type="transmembrane region" description="Helical" evidence="1">
    <location>
        <begin position="6"/>
        <end position="22"/>
    </location>
</feature>
<comment type="caution">
    <text evidence="2">The sequence shown here is derived from an EMBL/GenBank/DDBJ whole genome shotgun (WGS) entry which is preliminary data.</text>
</comment>
<accession>A0A2S7BWF9</accession>
<dbReference type="EMBL" id="MDEE01000066">
    <property type="protein sequence ID" value="PPU49934.1"/>
    <property type="molecule type" value="Genomic_DNA"/>
</dbReference>
<keyword evidence="1" id="KW-1133">Transmembrane helix</keyword>
<gene>
    <name evidence="2" type="ORF">XdyCFBP7245_22225</name>
</gene>